<dbReference type="EMBL" id="CAEKDK010000002">
    <property type="protein sequence ID" value="CAB4269940.1"/>
    <property type="molecule type" value="Genomic_DNA"/>
</dbReference>
<dbReference type="GO" id="GO:0043626">
    <property type="term" value="C:PCNA complex"/>
    <property type="evidence" value="ECO:0007669"/>
    <property type="project" value="TreeGrafter"/>
</dbReference>
<organism evidence="1 2">
    <name type="scientific">Prunus armeniaca</name>
    <name type="common">Apricot</name>
    <name type="synonym">Armeniaca vulgaris</name>
    <dbReference type="NCBI Taxonomy" id="36596"/>
    <lineage>
        <taxon>Eukaryota</taxon>
        <taxon>Viridiplantae</taxon>
        <taxon>Streptophyta</taxon>
        <taxon>Embryophyta</taxon>
        <taxon>Tracheophyta</taxon>
        <taxon>Spermatophyta</taxon>
        <taxon>Magnoliopsida</taxon>
        <taxon>eudicotyledons</taxon>
        <taxon>Gunneridae</taxon>
        <taxon>Pentapetalae</taxon>
        <taxon>rosids</taxon>
        <taxon>fabids</taxon>
        <taxon>Rosales</taxon>
        <taxon>Rosaceae</taxon>
        <taxon>Amygdaloideae</taxon>
        <taxon>Amygdaleae</taxon>
        <taxon>Prunus</taxon>
    </lineage>
</organism>
<dbReference type="GO" id="GO:0019985">
    <property type="term" value="P:translesion synthesis"/>
    <property type="evidence" value="ECO:0007669"/>
    <property type="project" value="TreeGrafter"/>
</dbReference>
<dbReference type="GO" id="GO:0006275">
    <property type="term" value="P:regulation of DNA replication"/>
    <property type="evidence" value="ECO:0007669"/>
    <property type="project" value="InterPro"/>
</dbReference>
<dbReference type="Proteomes" id="UP000507222">
    <property type="component" value="Unassembled WGS sequence"/>
</dbReference>
<evidence type="ECO:0000313" key="1">
    <source>
        <dbReference type="EMBL" id="CAB4269940.1"/>
    </source>
</evidence>
<sequence length="271" mass="30080">MFTFTLNPTTAFLRQAVGSFVQMGFREGVICVAPDDVTLVARMPGVGVPVLALRMKPWMFSSFSCAKSVCLAFDLTLFYQNLFKVLKGDLLQLSGSASAYCIHFDLLNYSEKLETRQVFATQFPMLSTYIGRMNVPQLRNHYQVAVGIPAEDFRLLIMKLRQFGVLVYASITATAVEFSVGHEVVIFKKPNQCTIMGAVGEDPVVLVFNLIHSGAILNASICQTRCCCLARPVPEGDENGLTISEFLSKVKSDFKLCKFNFSPLSRLRSQV</sequence>
<protein>
    <submittedName>
        <fullName evidence="1">Uncharacterized protein</fullName>
    </submittedName>
</protein>
<dbReference type="GO" id="GO:0003677">
    <property type="term" value="F:DNA binding"/>
    <property type="evidence" value="ECO:0007669"/>
    <property type="project" value="InterPro"/>
</dbReference>
<dbReference type="Gene3D" id="3.70.10.10">
    <property type="match status" value="1"/>
</dbReference>
<proteinExistence type="predicted"/>
<dbReference type="GO" id="GO:0006298">
    <property type="term" value="P:mismatch repair"/>
    <property type="evidence" value="ECO:0007669"/>
    <property type="project" value="TreeGrafter"/>
</dbReference>
<dbReference type="GO" id="GO:0030337">
    <property type="term" value="F:DNA polymerase processivity factor activity"/>
    <property type="evidence" value="ECO:0007669"/>
    <property type="project" value="InterPro"/>
</dbReference>
<dbReference type="InterPro" id="IPR000730">
    <property type="entry name" value="Pr_cel_nuc_antig"/>
</dbReference>
<dbReference type="PANTHER" id="PTHR11352:SF0">
    <property type="entry name" value="PROLIFERATING CELL NUCLEAR ANTIGEN"/>
    <property type="match status" value="1"/>
</dbReference>
<gene>
    <name evidence="1" type="ORF">CURHAP_LOCUS15808</name>
</gene>
<evidence type="ECO:0000313" key="2">
    <source>
        <dbReference type="Proteomes" id="UP000507222"/>
    </source>
</evidence>
<name>A0A6J5U0S8_PRUAR</name>
<dbReference type="PANTHER" id="PTHR11352">
    <property type="entry name" value="PROLIFERATING CELL NUCLEAR ANTIGEN"/>
    <property type="match status" value="1"/>
</dbReference>
<dbReference type="GO" id="GO:0006272">
    <property type="term" value="P:leading strand elongation"/>
    <property type="evidence" value="ECO:0007669"/>
    <property type="project" value="TreeGrafter"/>
</dbReference>
<reference evidence="1 2" key="1">
    <citation type="submission" date="2020-05" db="EMBL/GenBank/DDBJ databases">
        <authorList>
            <person name="Campoy J."/>
            <person name="Schneeberger K."/>
            <person name="Spophaly S."/>
        </authorList>
    </citation>
    <scope>NUCLEOTIDE SEQUENCE [LARGE SCALE GENOMIC DNA]</scope>
    <source>
        <strain evidence="1">PruArmRojPasFocal</strain>
    </source>
</reference>
<dbReference type="AlphaFoldDB" id="A0A6J5U0S8"/>
<accession>A0A6J5U0S8</accession>